<gene>
    <name evidence="1" type="ORF">SYV04_27520</name>
</gene>
<dbReference type="RefSeq" id="WP_321548898.1">
    <property type="nucleotide sequence ID" value="NZ_JAXIVS010000010.1"/>
</dbReference>
<reference evidence="1 2" key="1">
    <citation type="submission" date="2023-12" db="EMBL/GenBank/DDBJ databases">
        <title>the genome sequence of Hyalangium sp. s54d21.</title>
        <authorList>
            <person name="Zhang X."/>
        </authorList>
    </citation>
    <scope>NUCLEOTIDE SEQUENCE [LARGE SCALE GENOMIC DNA]</scope>
    <source>
        <strain evidence="2">s54d21</strain>
    </source>
</reference>
<sequence length="325" mass="34219">MKPLPVSPLLPRGAFRCVSLLLVLTVVGGVGCGPEALWPEGAPELGAQEQALEDFQILHLSDNGLSVNGLSVNGLSVNGLSVNGLSLSALSALSFRLWFDTKPYAHDELMRYVIYCAVPQGESRSYFSLTTLRTYTWVGGLGLAPNWAYGSTATLEEQQVVSACLAAHTNPYQQHVPISVLGLKGDGTPMPIAPSELTDYETTEACFFGNLFAGGNLYAGNDRAALAPEESTSRSCALSSTASGVNPECPPVLRVGACEALSCTMDADSLYYTQCTYGGVTYRPITTRIRAVDLNVCGDGICQKTESCGTGTTANSCLADCGACL</sequence>
<organism evidence="1 2">
    <name type="scientific">Hyalangium rubrum</name>
    <dbReference type="NCBI Taxonomy" id="3103134"/>
    <lineage>
        <taxon>Bacteria</taxon>
        <taxon>Pseudomonadati</taxon>
        <taxon>Myxococcota</taxon>
        <taxon>Myxococcia</taxon>
        <taxon>Myxococcales</taxon>
        <taxon>Cystobacterineae</taxon>
        <taxon>Archangiaceae</taxon>
        <taxon>Hyalangium</taxon>
    </lineage>
</organism>
<name>A0ABU5HAA5_9BACT</name>
<accession>A0ABU5HAA5</accession>
<keyword evidence="2" id="KW-1185">Reference proteome</keyword>
<proteinExistence type="predicted"/>
<comment type="caution">
    <text evidence="1">The sequence shown here is derived from an EMBL/GenBank/DDBJ whole genome shotgun (WGS) entry which is preliminary data.</text>
</comment>
<dbReference type="EMBL" id="JAXIVS010000010">
    <property type="protein sequence ID" value="MDY7230176.1"/>
    <property type="molecule type" value="Genomic_DNA"/>
</dbReference>
<evidence type="ECO:0008006" key="3">
    <source>
        <dbReference type="Google" id="ProtNLM"/>
    </source>
</evidence>
<dbReference type="Proteomes" id="UP001291309">
    <property type="component" value="Unassembled WGS sequence"/>
</dbReference>
<dbReference type="PROSITE" id="PS51257">
    <property type="entry name" value="PROKAR_LIPOPROTEIN"/>
    <property type="match status" value="1"/>
</dbReference>
<protein>
    <recommendedName>
        <fullName evidence="3">Lipoprotein</fullName>
    </recommendedName>
</protein>
<evidence type="ECO:0000313" key="1">
    <source>
        <dbReference type="EMBL" id="MDY7230176.1"/>
    </source>
</evidence>
<evidence type="ECO:0000313" key="2">
    <source>
        <dbReference type="Proteomes" id="UP001291309"/>
    </source>
</evidence>